<sequence>MDLTEALDHYCERLGPDFWAEPVNALSNLAFILAAFAGFVLWRRLPQRDWPIFGLILVVLVTGIGSFLFHTFATRWTMLADVIPIAIFIHAYLLAALIRILGLRWWLALAATVLFLLVSPYIGGAVQGVAGSSSGYVPALIALFVVGLMALQRHRRAGLSLCAIGVLFALSVTLRTLDAPLCASLPLGTHFLWHIFNGAVLFALLWVLISLRQGYTGKS</sequence>
<evidence type="ECO:0000256" key="3">
    <source>
        <dbReference type="ARBA" id="ARBA00022801"/>
    </source>
</evidence>
<feature type="transmembrane region" description="Helical" evidence="6">
    <location>
        <begin position="52"/>
        <end position="72"/>
    </location>
</feature>
<evidence type="ECO:0000256" key="6">
    <source>
        <dbReference type="SAM" id="Phobius"/>
    </source>
</evidence>
<feature type="transmembrane region" description="Helical" evidence="6">
    <location>
        <begin position="135"/>
        <end position="151"/>
    </location>
</feature>
<organism evidence="7 8">
    <name type="scientific">Roseibium litorale</name>
    <dbReference type="NCBI Taxonomy" id="2803841"/>
    <lineage>
        <taxon>Bacteria</taxon>
        <taxon>Pseudomonadati</taxon>
        <taxon>Pseudomonadota</taxon>
        <taxon>Alphaproteobacteria</taxon>
        <taxon>Hyphomicrobiales</taxon>
        <taxon>Stappiaceae</taxon>
        <taxon>Roseibium</taxon>
    </lineage>
</organism>
<dbReference type="InterPro" id="IPR008901">
    <property type="entry name" value="ACER"/>
</dbReference>
<feature type="transmembrane region" description="Helical" evidence="6">
    <location>
        <begin position="191"/>
        <end position="211"/>
    </location>
</feature>
<name>A0ABR9CS21_9HYPH</name>
<comment type="subcellular location">
    <subcellularLocation>
        <location evidence="1">Membrane</location>
        <topology evidence="1">Multi-pass membrane protein</topology>
    </subcellularLocation>
</comment>
<reference evidence="8" key="1">
    <citation type="submission" date="2020-09" db="EMBL/GenBank/DDBJ databases">
        <title>The genome sequence of strain Labrenzia suaedae 4C16A.</title>
        <authorList>
            <person name="Liu Y."/>
        </authorList>
    </citation>
    <scope>NUCLEOTIDE SEQUENCE [LARGE SCALE GENOMIC DNA]</scope>
    <source>
        <strain evidence="8">4C16A</strain>
    </source>
</reference>
<dbReference type="Proteomes" id="UP000632063">
    <property type="component" value="Unassembled WGS sequence"/>
</dbReference>
<evidence type="ECO:0000313" key="8">
    <source>
        <dbReference type="Proteomes" id="UP000632063"/>
    </source>
</evidence>
<accession>A0ABR9CS21</accession>
<keyword evidence="8" id="KW-1185">Reference proteome</keyword>
<keyword evidence="2 6" id="KW-0812">Transmembrane</keyword>
<proteinExistence type="predicted"/>
<feature type="transmembrane region" description="Helical" evidence="6">
    <location>
        <begin position="25"/>
        <end position="45"/>
    </location>
</feature>
<evidence type="ECO:0000256" key="5">
    <source>
        <dbReference type="ARBA" id="ARBA00023136"/>
    </source>
</evidence>
<evidence type="ECO:0000256" key="2">
    <source>
        <dbReference type="ARBA" id="ARBA00022692"/>
    </source>
</evidence>
<evidence type="ECO:0000256" key="1">
    <source>
        <dbReference type="ARBA" id="ARBA00004141"/>
    </source>
</evidence>
<gene>
    <name evidence="7" type="ORF">IG616_16030</name>
</gene>
<evidence type="ECO:0000313" key="7">
    <source>
        <dbReference type="EMBL" id="MBD8893051.1"/>
    </source>
</evidence>
<reference evidence="7 8" key="2">
    <citation type="journal article" date="2021" name="Int. J. Syst. Evol. Microbiol.">
        <title>Roseibium litorale sp. nov., isolated from a tidal flat sediment and proposal for the reclassification of Labrenzia polysiphoniae as Roseibium polysiphoniae comb. nov.</title>
        <authorList>
            <person name="Liu Y."/>
            <person name="Pei T."/>
            <person name="Du J."/>
            <person name="Chao M."/>
            <person name="Deng M.R."/>
            <person name="Zhu H."/>
        </authorList>
    </citation>
    <scope>NUCLEOTIDE SEQUENCE [LARGE SCALE GENOMIC DNA]</scope>
    <source>
        <strain evidence="7 8">4C16A</strain>
    </source>
</reference>
<feature type="transmembrane region" description="Helical" evidence="6">
    <location>
        <begin position="78"/>
        <end position="98"/>
    </location>
</feature>
<dbReference type="RefSeq" id="WP_192149168.1">
    <property type="nucleotide sequence ID" value="NZ_JACYXI010000010.1"/>
</dbReference>
<comment type="caution">
    <text evidence="7">The sequence shown here is derived from an EMBL/GenBank/DDBJ whole genome shotgun (WGS) entry which is preliminary data.</text>
</comment>
<evidence type="ECO:0000256" key="4">
    <source>
        <dbReference type="ARBA" id="ARBA00022989"/>
    </source>
</evidence>
<keyword evidence="3" id="KW-0378">Hydrolase</keyword>
<feature type="transmembrane region" description="Helical" evidence="6">
    <location>
        <begin position="105"/>
        <end position="123"/>
    </location>
</feature>
<protein>
    <submittedName>
        <fullName evidence="7">Ceramidase domain-containing protein</fullName>
    </submittedName>
</protein>
<dbReference type="Pfam" id="PF05875">
    <property type="entry name" value="Ceramidase"/>
    <property type="match status" value="1"/>
</dbReference>
<keyword evidence="4 6" id="KW-1133">Transmembrane helix</keyword>
<feature type="transmembrane region" description="Helical" evidence="6">
    <location>
        <begin position="158"/>
        <end position="176"/>
    </location>
</feature>
<keyword evidence="5 6" id="KW-0472">Membrane</keyword>
<dbReference type="EMBL" id="JACYXI010000010">
    <property type="protein sequence ID" value="MBD8893051.1"/>
    <property type="molecule type" value="Genomic_DNA"/>
</dbReference>